<reference evidence="2 3" key="1">
    <citation type="submission" date="2019-01" db="EMBL/GenBank/DDBJ databases">
        <authorList>
            <person name="Ferrante I. M."/>
        </authorList>
    </citation>
    <scope>NUCLEOTIDE SEQUENCE [LARGE SCALE GENOMIC DNA]</scope>
    <source>
        <strain evidence="2 3">B856</strain>
    </source>
</reference>
<evidence type="ECO:0000313" key="3">
    <source>
        <dbReference type="Proteomes" id="UP000291116"/>
    </source>
</evidence>
<evidence type="ECO:0000313" key="2">
    <source>
        <dbReference type="EMBL" id="VEU40125.1"/>
    </source>
</evidence>
<dbReference type="Proteomes" id="UP000291116">
    <property type="component" value="Unassembled WGS sequence"/>
</dbReference>
<sequence length="173" mass="18792">MVAAFESHQPLPCRRCLSSPGDGSRNGFAGKLGGDGERTRAIPPPSIAEGCTAAGTVHIRGHGIDAAGPFRGIGWGRAGAWLVGNGTPDRTRRTHARTHRQTQQEQKTKCRRSRAGRDGSERATKHRQRHQSAIRQRPLDRQTSEQAMVRPLSQSMGTRDSLPAYHAAHGAFC</sequence>
<protein>
    <submittedName>
        <fullName evidence="2">Uncharacterized protein</fullName>
    </submittedName>
</protein>
<proteinExistence type="predicted"/>
<keyword evidence="3" id="KW-1185">Reference proteome</keyword>
<name>A0A448ZDK1_9STRA</name>
<evidence type="ECO:0000256" key="1">
    <source>
        <dbReference type="SAM" id="MobiDB-lite"/>
    </source>
</evidence>
<accession>A0A448ZDK1</accession>
<feature type="region of interest" description="Disordered" evidence="1">
    <location>
        <begin position="1"/>
        <end position="47"/>
    </location>
</feature>
<dbReference type="EMBL" id="CAACVS010000258">
    <property type="protein sequence ID" value="VEU40125.1"/>
    <property type="molecule type" value="Genomic_DNA"/>
</dbReference>
<gene>
    <name evidence="2" type="ORF">PSNMU_V1.4_AUG-EV-PASAV3_0070020</name>
</gene>
<organism evidence="2 3">
    <name type="scientific">Pseudo-nitzschia multistriata</name>
    <dbReference type="NCBI Taxonomy" id="183589"/>
    <lineage>
        <taxon>Eukaryota</taxon>
        <taxon>Sar</taxon>
        <taxon>Stramenopiles</taxon>
        <taxon>Ochrophyta</taxon>
        <taxon>Bacillariophyta</taxon>
        <taxon>Bacillariophyceae</taxon>
        <taxon>Bacillariophycidae</taxon>
        <taxon>Bacillariales</taxon>
        <taxon>Bacillariaceae</taxon>
        <taxon>Pseudo-nitzschia</taxon>
    </lineage>
</organism>
<dbReference type="AlphaFoldDB" id="A0A448ZDK1"/>
<feature type="region of interest" description="Disordered" evidence="1">
    <location>
        <begin position="84"/>
        <end position="161"/>
    </location>
</feature>